<accession>A0ABT7PK24</accession>
<organism evidence="1 2">
    <name type="scientific">Roseiconus lacunae</name>
    <dbReference type="NCBI Taxonomy" id="2605694"/>
    <lineage>
        <taxon>Bacteria</taxon>
        <taxon>Pseudomonadati</taxon>
        <taxon>Planctomycetota</taxon>
        <taxon>Planctomycetia</taxon>
        <taxon>Pirellulales</taxon>
        <taxon>Pirellulaceae</taxon>
        <taxon>Roseiconus</taxon>
    </lineage>
</organism>
<dbReference type="EMBL" id="JASZZN010000009">
    <property type="protein sequence ID" value="MDM4016631.1"/>
    <property type="molecule type" value="Genomic_DNA"/>
</dbReference>
<gene>
    <name evidence="1" type="ORF">QTN89_14390</name>
</gene>
<comment type="caution">
    <text evidence="1">The sequence shown here is derived from an EMBL/GenBank/DDBJ whole genome shotgun (WGS) entry which is preliminary data.</text>
</comment>
<keyword evidence="2" id="KW-1185">Reference proteome</keyword>
<name>A0ABT7PK24_9BACT</name>
<protein>
    <recommendedName>
        <fullName evidence="3">Type II secretion system protein</fullName>
    </recommendedName>
</protein>
<dbReference type="RefSeq" id="WP_160149468.1">
    <property type="nucleotide sequence ID" value="NZ_JASZZN010000009.1"/>
</dbReference>
<evidence type="ECO:0000313" key="1">
    <source>
        <dbReference type="EMBL" id="MDM4016631.1"/>
    </source>
</evidence>
<evidence type="ECO:0000313" key="2">
    <source>
        <dbReference type="Proteomes" id="UP001239462"/>
    </source>
</evidence>
<proteinExistence type="predicted"/>
<dbReference type="Proteomes" id="UP001239462">
    <property type="component" value="Unassembled WGS sequence"/>
</dbReference>
<evidence type="ECO:0008006" key="3">
    <source>
        <dbReference type="Google" id="ProtNLM"/>
    </source>
</evidence>
<sequence>MIAIFAMTLVSSLAVGLLQSERVRFMATRHSIEWDEARYLAEAGVHDALMHLEEDYSWRFGIPPREFPSGSGWTYSATVAENGDGTVQVDAVGKAGEFTRHLSVTVKQGG</sequence>
<reference evidence="1 2" key="1">
    <citation type="submission" date="2023-06" db="EMBL/GenBank/DDBJ databases">
        <title>Roseiconus lacunae JC819 isolated from Gulf of Mannar region, Tamil Nadu.</title>
        <authorList>
            <person name="Pk S."/>
            <person name="Ch S."/>
            <person name="Ch V.R."/>
        </authorList>
    </citation>
    <scope>NUCLEOTIDE SEQUENCE [LARGE SCALE GENOMIC DNA]</scope>
    <source>
        <strain evidence="1 2">JC819</strain>
    </source>
</reference>